<evidence type="ECO:0000256" key="3">
    <source>
        <dbReference type="ARBA" id="ARBA00023807"/>
    </source>
</evidence>
<dbReference type="Pfam" id="PF03372">
    <property type="entry name" value="Exo_endo_phos"/>
    <property type="match status" value="1"/>
</dbReference>
<dbReference type="InterPro" id="IPR050410">
    <property type="entry name" value="CCR4/nocturin_mRNA_transcr"/>
</dbReference>
<proteinExistence type="inferred from homology"/>
<dbReference type="PANTHER" id="PTHR12121:SF45">
    <property type="entry name" value="NOCTURNIN"/>
    <property type="match status" value="1"/>
</dbReference>
<dbReference type="InterPro" id="IPR036691">
    <property type="entry name" value="Endo/exonu/phosph_ase_sf"/>
</dbReference>
<reference evidence="5 6" key="1">
    <citation type="journal article" date="2007" name="Science">
        <title>Sea anemone genome reveals ancestral eumetazoan gene repertoire and genomic organization.</title>
        <authorList>
            <person name="Putnam N.H."/>
            <person name="Srivastava M."/>
            <person name="Hellsten U."/>
            <person name="Dirks B."/>
            <person name="Chapman J."/>
            <person name="Salamov A."/>
            <person name="Terry A."/>
            <person name="Shapiro H."/>
            <person name="Lindquist E."/>
            <person name="Kapitonov V.V."/>
            <person name="Jurka J."/>
            <person name="Genikhovich G."/>
            <person name="Grigoriev I.V."/>
            <person name="Lucas S.M."/>
            <person name="Steele R.E."/>
            <person name="Finnerty J.R."/>
            <person name="Technau U."/>
            <person name="Martindale M.Q."/>
            <person name="Rokhsar D.S."/>
        </authorList>
    </citation>
    <scope>NUCLEOTIDE SEQUENCE [LARGE SCALE GENOMIC DNA]</scope>
    <source>
        <strain evidence="6">CH2 X CH6</strain>
    </source>
</reference>
<dbReference type="PhylomeDB" id="A7SNM0"/>
<keyword evidence="2" id="KW-0378">Hydrolase</keyword>
<dbReference type="STRING" id="45351.A7SNM0"/>
<dbReference type="OrthoDB" id="276515at2759"/>
<dbReference type="KEGG" id="nve:5506068"/>
<dbReference type="GO" id="GO:0000175">
    <property type="term" value="F:3'-5'-RNA exonuclease activity"/>
    <property type="evidence" value="ECO:0000318"/>
    <property type="project" value="GO_Central"/>
</dbReference>
<feature type="domain" description="Endonuclease/exonuclease/phosphatase" evidence="4">
    <location>
        <begin position="47"/>
        <end position="316"/>
    </location>
</feature>
<dbReference type="OMA" id="CALFFDR"/>
<comment type="similarity">
    <text evidence="1">Belongs to the CCR4/nocturin family.</text>
</comment>
<dbReference type="SUPFAM" id="SSF56219">
    <property type="entry name" value="DNase I-like"/>
    <property type="match status" value="1"/>
</dbReference>
<evidence type="ECO:0000313" key="6">
    <source>
        <dbReference type="Proteomes" id="UP000001593"/>
    </source>
</evidence>
<dbReference type="AlphaFoldDB" id="A7SNM0"/>
<dbReference type="Gene3D" id="3.60.10.10">
    <property type="entry name" value="Endonuclease/exonuclease/phosphatase"/>
    <property type="match status" value="1"/>
</dbReference>
<evidence type="ECO:0000256" key="1">
    <source>
        <dbReference type="ARBA" id="ARBA00010774"/>
    </source>
</evidence>
<dbReference type="GO" id="GO:0006139">
    <property type="term" value="P:nucleobase-containing compound metabolic process"/>
    <property type="evidence" value="ECO:0007669"/>
    <property type="project" value="UniProtKB-ARBA"/>
</dbReference>
<dbReference type="HOGENOM" id="CLU_016428_1_2_1"/>
<accession>A7SNM0</accession>
<dbReference type="EMBL" id="DS469722">
    <property type="protein sequence ID" value="EDO34680.1"/>
    <property type="molecule type" value="Genomic_DNA"/>
</dbReference>
<gene>
    <name evidence="5" type="ORF">NEMVEDRAFT_v1g246401</name>
</gene>
<keyword evidence="6" id="KW-1185">Reference proteome</keyword>
<evidence type="ECO:0000259" key="4">
    <source>
        <dbReference type="Pfam" id="PF03372"/>
    </source>
</evidence>
<name>A7SNM0_NEMVE</name>
<dbReference type="PANTHER" id="PTHR12121">
    <property type="entry name" value="CARBON CATABOLITE REPRESSOR PROTEIN 4"/>
    <property type="match status" value="1"/>
</dbReference>
<organism evidence="5 6">
    <name type="scientific">Nematostella vectensis</name>
    <name type="common">Starlet sea anemone</name>
    <dbReference type="NCBI Taxonomy" id="45351"/>
    <lineage>
        <taxon>Eukaryota</taxon>
        <taxon>Metazoa</taxon>
        <taxon>Cnidaria</taxon>
        <taxon>Anthozoa</taxon>
        <taxon>Hexacorallia</taxon>
        <taxon>Actiniaria</taxon>
        <taxon>Edwardsiidae</taxon>
        <taxon>Nematostella</taxon>
    </lineage>
</organism>
<dbReference type="eggNOG" id="KOG0620">
    <property type="taxonomic scope" value="Eukaryota"/>
</dbReference>
<dbReference type="InParanoid" id="A7SNM0"/>
<evidence type="ECO:0000313" key="5">
    <source>
        <dbReference type="EMBL" id="EDO34680.1"/>
    </source>
</evidence>
<evidence type="ECO:0000256" key="2">
    <source>
        <dbReference type="ARBA" id="ARBA00022801"/>
    </source>
</evidence>
<protein>
    <recommendedName>
        <fullName evidence="3">Nocturnin</fullName>
    </recommendedName>
</protein>
<sequence>MASASKVDKIKEILRKADTTVADFPPLTERTFETVHYACKGSPFRVMQWNVLADGLSGSSPTSNFIKCPSEALSWSTRKQRLIQGILTYEPDIICLEEVDHFYDFFKPSLDEVGYTGIFVPKEDSPCLKFPGNSGPDGTAIFFDKQRFKLRKQQSKQLKNSDGTLTNQTALFVHLFDNLNKKSLYCCGTHLKAKPAFQDLRSAQGKSVLAFLKDFMENEQAEVLVCGDFNAEPTEPVYQVMEDGVHGVPLRSAYKTISRSEPDYTTWKIRPNGEVKHTIDYVWHSEGLKVDGYLHVADTASMNVDRLPCMAYPSDHISLVFDFSFLE</sequence>
<dbReference type="InterPro" id="IPR005135">
    <property type="entry name" value="Endo/exonuclease/phosphatase"/>
</dbReference>
<dbReference type="Proteomes" id="UP000001593">
    <property type="component" value="Unassembled WGS sequence"/>
</dbReference>